<organism evidence="2 3">
    <name type="scientific">Desulforhopalus singaporensis</name>
    <dbReference type="NCBI Taxonomy" id="91360"/>
    <lineage>
        <taxon>Bacteria</taxon>
        <taxon>Pseudomonadati</taxon>
        <taxon>Thermodesulfobacteriota</taxon>
        <taxon>Desulfobulbia</taxon>
        <taxon>Desulfobulbales</taxon>
        <taxon>Desulfocapsaceae</taxon>
        <taxon>Desulforhopalus</taxon>
    </lineage>
</organism>
<keyword evidence="1" id="KW-0472">Membrane</keyword>
<feature type="transmembrane region" description="Helical" evidence="1">
    <location>
        <begin position="139"/>
        <end position="161"/>
    </location>
</feature>
<reference evidence="2 3" key="1">
    <citation type="submission" date="2016-10" db="EMBL/GenBank/DDBJ databases">
        <authorList>
            <person name="de Groot N.N."/>
        </authorList>
    </citation>
    <scope>NUCLEOTIDE SEQUENCE [LARGE SCALE GENOMIC DNA]</scope>
    <source>
        <strain evidence="2 3">DSM 12130</strain>
    </source>
</reference>
<gene>
    <name evidence="2" type="ORF">SAMN05660330_00590</name>
</gene>
<dbReference type="STRING" id="91360.SAMN05660330_00590"/>
<sequence length="165" mass="17369">MERYALIVAVGIIGGVGAQKFHVPGGAVVGSMLGSGLVALMQSEGVGLTPEIATIVQIILGISLGMTFDRSFLTFIPHVFPLAVVSTLILMTVAVLMAVLASRLGLVDFGTALFGFSPGGMSGMAILAKTEGHNTPIVAFLHLVRIFTLFVTVPLLVRLFLYLRQ</sequence>
<keyword evidence="1" id="KW-0812">Transmembrane</keyword>
<dbReference type="InterPro" id="IPR017516">
    <property type="entry name" value="AbrB_dup"/>
</dbReference>
<proteinExistence type="predicted"/>
<dbReference type="AlphaFoldDB" id="A0A1H0KQZ8"/>
<name>A0A1H0KQZ8_9BACT</name>
<evidence type="ECO:0000313" key="2">
    <source>
        <dbReference type="EMBL" id="SDO58191.1"/>
    </source>
</evidence>
<dbReference type="GO" id="GO:0016020">
    <property type="term" value="C:membrane"/>
    <property type="evidence" value="ECO:0007669"/>
    <property type="project" value="InterPro"/>
</dbReference>
<evidence type="ECO:0008006" key="4">
    <source>
        <dbReference type="Google" id="ProtNLM"/>
    </source>
</evidence>
<dbReference type="OrthoDB" id="33405at2"/>
<evidence type="ECO:0000313" key="3">
    <source>
        <dbReference type="Proteomes" id="UP000199073"/>
    </source>
</evidence>
<dbReference type="NCBIfam" id="TIGR03082">
    <property type="entry name" value="Gneg_AbrB_dup"/>
    <property type="match status" value="1"/>
</dbReference>
<dbReference type="RefSeq" id="WP_092219610.1">
    <property type="nucleotide sequence ID" value="NZ_FNJI01000003.1"/>
</dbReference>
<evidence type="ECO:0000256" key="1">
    <source>
        <dbReference type="SAM" id="Phobius"/>
    </source>
</evidence>
<dbReference type="EMBL" id="FNJI01000003">
    <property type="protein sequence ID" value="SDO58191.1"/>
    <property type="molecule type" value="Genomic_DNA"/>
</dbReference>
<dbReference type="PANTHER" id="PTHR38457:SF1">
    <property type="entry name" value="REGULATOR ABRB-RELATED"/>
    <property type="match status" value="1"/>
</dbReference>
<dbReference type="Pfam" id="PF05145">
    <property type="entry name" value="AbrB"/>
    <property type="match status" value="1"/>
</dbReference>
<dbReference type="PANTHER" id="PTHR38457">
    <property type="entry name" value="REGULATOR ABRB-RELATED"/>
    <property type="match status" value="1"/>
</dbReference>
<feature type="transmembrane region" description="Helical" evidence="1">
    <location>
        <begin position="75"/>
        <end position="99"/>
    </location>
</feature>
<accession>A0A1H0KQZ8</accession>
<dbReference type="InterPro" id="IPR007820">
    <property type="entry name" value="AbrB_fam"/>
</dbReference>
<dbReference type="Proteomes" id="UP000199073">
    <property type="component" value="Unassembled WGS sequence"/>
</dbReference>
<dbReference type="GO" id="GO:0010468">
    <property type="term" value="P:regulation of gene expression"/>
    <property type="evidence" value="ECO:0007669"/>
    <property type="project" value="InterPro"/>
</dbReference>
<keyword evidence="1" id="KW-1133">Transmembrane helix</keyword>
<feature type="transmembrane region" description="Helical" evidence="1">
    <location>
        <begin position="106"/>
        <end position="127"/>
    </location>
</feature>
<protein>
    <recommendedName>
        <fullName evidence="4">Membrane protein AbrB duplication</fullName>
    </recommendedName>
</protein>
<keyword evidence="3" id="KW-1185">Reference proteome</keyword>